<dbReference type="EMBL" id="CM045880">
    <property type="protein sequence ID" value="KAI7938224.1"/>
    <property type="molecule type" value="Genomic_DNA"/>
</dbReference>
<evidence type="ECO:0000313" key="1">
    <source>
        <dbReference type="EMBL" id="KAI7938224.1"/>
    </source>
</evidence>
<protein>
    <submittedName>
        <fullName evidence="1">Uncharacterized protein</fullName>
    </submittedName>
</protein>
<accession>A0ACC0DRP4</accession>
<comment type="caution">
    <text evidence="1">The sequence shown here is derived from an EMBL/GenBank/DDBJ whole genome shotgun (WGS) entry which is preliminary data.</text>
</comment>
<gene>
    <name evidence="1" type="ORF">MJO28_015144</name>
</gene>
<name>A0ACC0DRP4_9BASI</name>
<reference evidence="2" key="1">
    <citation type="journal article" date="2018" name="BMC Genomics">
        <title>Genomic insights into host adaptation between the wheat stripe rust pathogen (Puccinia striiformis f. sp. tritici) and the barley stripe rust pathogen (Puccinia striiformis f. sp. hordei).</title>
        <authorList>
            <person name="Xia C."/>
            <person name="Wang M."/>
            <person name="Yin C."/>
            <person name="Cornejo O.E."/>
            <person name="Hulbert S.H."/>
            <person name="Chen X."/>
        </authorList>
    </citation>
    <scope>NUCLEOTIDE SEQUENCE [LARGE SCALE GENOMIC DNA]</scope>
    <source>
        <strain evidence="2">93-210</strain>
    </source>
</reference>
<sequence length="755" mass="82038">MRLPRLISSGLFLYGSTHLCQSQKDQSSSSTKETLERRTTPSQHNTLKHFVSRNLDLSQEYPHRTCMRPADVMDDTSGLQRRGDLPAFSYPFTFSDVVSPRARLGQLIVNPSPYIEPLAKVVPLGSQQSANRQSQILPPTHPLPQNLLSAPTLLPQALPHNLLPSPALSIQTPDLLSAPSPFRGPITASYFPDWSLDILKPEQIQYRKFDIIYFAFGIPNDNYGVDFTQSDSLDTLDKLVSFAHGNGTRVVLSVGGWGGSKFFSVAVKSESARETFVNNLYQLVLTHNLDGEPSVHLCSRRAQSPITYFLMKAGSHPSLKNKTQLILDESLKDAVRDRSNRDTDLVLVALILNSFTGIDIDWEYPGQAQIQDNIASSTDSAALLVFFQLLRAKLGAQKIISAAVTDYTFLNAQGGRMTNVEDFGKVLDYILIMNYDVWGATSNPGPNAPFSNGCEDSSQPGANMVSSIKTWTSAGFPRQKILMGLPAYGYVNHASVTTLVHRKRSETPQTTLRFDQYIDKVNSQLKKRQIPCLDPTGLACSSPSVLTAPSSSDQTPSTNFLQTPVSSISQAVLPSDNQTTSSNAIQTPVPGVAQPVLPNSDQTPNVMPNLTQTVDPNAATTGQADMDAGQNDTSGQLRKASSGIGSGNLDAHSGNQIQFTDLFKWGIVQENPADSEGRLSGINGYQVAWDRCSSTPYAFSKARNIVITYDDAISIGIKASYALAAGIGGVGFWDMTGDHGSMLIDSARKNLARVG</sequence>
<organism evidence="1 2">
    <name type="scientific">Puccinia striiformis f. sp. tritici</name>
    <dbReference type="NCBI Taxonomy" id="168172"/>
    <lineage>
        <taxon>Eukaryota</taxon>
        <taxon>Fungi</taxon>
        <taxon>Dikarya</taxon>
        <taxon>Basidiomycota</taxon>
        <taxon>Pucciniomycotina</taxon>
        <taxon>Pucciniomycetes</taxon>
        <taxon>Pucciniales</taxon>
        <taxon>Pucciniaceae</taxon>
        <taxon>Puccinia</taxon>
    </lineage>
</organism>
<evidence type="ECO:0000313" key="2">
    <source>
        <dbReference type="Proteomes" id="UP001060170"/>
    </source>
</evidence>
<reference evidence="2" key="2">
    <citation type="journal article" date="2018" name="Mol. Plant Microbe Interact.">
        <title>Genome sequence resources for the wheat stripe rust pathogen (Puccinia striiformis f. sp. tritici) and the barley stripe rust pathogen (Puccinia striiformis f. sp. hordei).</title>
        <authorList>
            <person name="Xia C."/>
            <person name="Wang M."/>
            <person name="Yin C."/>
            <person name="Cornejo O.E."/>
            <person name="Hulbert S.H."/>
            <person name="Chen X."/>
        </authorList>
    </citation>
    <scope>NUCLEOTIDE SEQUENCE [LARGE SCALE GENOMIC DNA]</scope>
    <source>
        <strain evidence="2">93-210</strain>
    </source>
</reference>
<dbReference type="Proteomes" id="UP001060170">
    <property type="component" value="Chromosome 16"/>
</dbReference>
<proteinExistence type="predicted"/>
<reference evidence="1 2" key="3">
    <citation type="journal article" date="2022" name="Microbiol. Spectr.">
        <title>Folding features and dynamics of 3D genome architecture in plant fungal pathogens.</title>
        <authorList>
            <person name="Xia C."/>
        </authorList>
    </citation>
    <scope>NUCLEOTIDE SEQUENCE [LARGE SCALE GENOMIC DNA]</scope>
    <source>
        <strain evidence="1 2">93-210</strain>
    </source>
</reference>
<keyword evidence="2" id="KW-1185">Reference proteome</keyword>